<name>A0A1I6CXY5_9PSEU</name>
<evidence type="ECO:0000313" key="8">
    <source>
        <dbReference type="Proteomes" id="UP000198583"/>
    </source>
</evidence>
<reference evidence="8" key="1">
    <citation type="submission" date="2016-10" db="EMBL/GenBank/DDBJ databases">
        <authorList>
            <person name="Varghese N."/>
            <person name="Submissions S."/>
        </authorList>
    </citation>
    <scope>NUCLEOTIDE SEQUENCE [LARGE SCALE GENOMIC DNA]</scope>
    <source>
        <strain evidence="8">DSM 44232</strain>
    </source>
</reference>
<keyword evidence="3 5" id="KW-1133">Transmembrane helix</keyword>
<keyword evidence="2 5" id="KW-0812">Transmembrane</keyword>
<accession>A0A1I6CXY5</accession>
<dbReference type="STRING" id="84724.SAMN04488564_101548"/>
<comment type="subcellular location">
    <subcellularLocation>
        <location evidence="1">Membrane</location>
        <topology evidence="1">Multi-pass membrane protein</topology>
    </subcellularLocation>
</comment>
<evidence type="ECO:0000256" key="5">
    <source>
        <dbReference type="SAM" id="Phobius"/>
    </source>
</evidence>
<dbReference type="GO" id="GO:0016020">
    <property type="term" value="C:membrane"/>
    <property type="evidence" value="ECO:0007669"/>
    <property type="project" value="UniProtKB-SubCell"/>
</dbReference>
<protein>
    <submittedName>
        <fullName evidence="7">Uncharacterized membrane protein YckC, RDD family</fullName>
    </submittedName>
</protein>
<dbReference type="InterPro" id="IPR010432">
    <property type="entry name" value="RDD"/>
</dbReference>
<evidence type="ECO:0000313" key="7">
    <source>
        <dbReference type="EMBL" id="SFQ97981.1"/>
    </source>
</evidence>
<evidence type="ECO:0000256" key="1">
    <source>
        <dbReference type="ARBA" id="ARBA00004141"/>
    </source>
</evidence>
<dbReference type="PANTHER" id="PTHR38480">
    <property type="entry name" value="SLR0254 PROTEIN"/>
    <property type="match status" value="1"/>
</dbReference>
<sequence length="249" mass="26980">MSHTIRVGDLVTGEAVVLDLRVAQLASRAVAFAFDVAVQFGLLLLVSLLVPIGFDDALQTALALSLTVLVLVGYPTAVESLSRGRSLGKLVMGLRVVRDDGGAIRFRHALVRALGGFFVDFWALGMGGAVALFVSLFSPQGKRVGDYLAGTVVIHTRVPKQQVELATMPPQLAEWASGLDLSQLPDELVLAARQYLSRYHELTEQARWDLGSRLSDDVGAAIRSPRLEYTHPHPYLSAVLAERRRRAAG</sequence>
<evidence type="ECO:0000256" key="4">
    <source>
        <dbReference type="ARBA" id="ARBA00023136"/>
    </source>
</evidence>
<evidence type="ECO:0000259" key="6">
    <source>
        <dbReference type="Pfam" id="PF06271"/>
    </source>
</evidence>
<dbReference type="Pfam" id="PF06271">
    <property type="entry name" value="RDD"/>
    <property type="match status" value="1"/>
</dbReference>
<dbReference type="Proteomes" id="UP000198583">
    <property type="component" value="Unassembled WGS sequence"/>
</dbReference>
<feature type="transmembrane region" description="Helical" evidence="5">
    <location>
        <begin position="58"/>
        <end position="77"/>
    </location>
</feature>
<feature type="domain" description="RDD" evidence="6">
    <location>
        <begin position="22"/>
        <end position="150"/>
    </location>
</feature>
<feature type="transmembrane region" description="Helical" evidence="5">
    <location>
        <begin position="29"/>
        <end position="52"/>
    </location>
</feature>
<feature type="transmembrane region" description="Helical" evidence="5">
    <location>
        <begin position="114"/>
        <end position="137"/>
    </location>
</feature>
<keyword evidence="4 5" id="KW-0472">Membrane</keyword>
<dbReference type="PANTHER" id="PTHR38480:SF1">
    <property type="entry name" value="SLR0254 PROTEIN"/>
    <property type="match status" value="1"/>
</dbReference>
<keyword evidence="8" id="KW-1185">Reference proteome</keyword>
<organism evidence="7 8">
    <name type="scientific">Lentzea waywayandensis</name>
    <dbReference type="NCBI Taxonomy" id="84724"/>
    <lineage>
        <taxon>Bacteria</taxon>
        <taxon>Bacillati</taxon>
        <taxon>Actinomycetota</taxon>
        <taxon>Actinomycetes</taxon>
        <taxon>Pseudonocardiales</taxon>
        <taxon>Pseudonocardiaceae</taxon>
        <taxon>Lentzea</taxon>
    </lineage>
</organism>
<dbReference type="OrthoDB" id="9787732at2"/>
<dbReference type="AlphaFoldDB" id="A0A1I6CXY5"/>
<proteinExistence type="predicted"/>
<evidence type="ECO:0000256" key="3">
    <source>
        <dbReference type="ARBA" id="ARBA00022989"/>
    </source>
</evidence>
<gene>
    <name evidence="7" type="ORF">SAMN04488564_101548</name>
</gene>
<dbReference type="EMBL" id="FOYL01000001">
    <property type="protein sequence ID" value="SFQ97981.1"/>
    <property type="molecule type" value="Genomic_DNA"/>
</dbReference>
<evidence type="ECO:0000256" key="2">
    <source>
        <dbReference type="ARBA" id="ARBA00022692"/>
    </source>
</evidence>